<comment type="caution">
    <text evidence="1">The sequence shown here is derived from an EMBL/GenBank/DDBJ whole genome shotgun (WGS) entry which is preliminary data.</text>
</comment>
<sequence>MERVELIQDLRFETTTLKIKITTDGEFIRNVFHGLVDCGGENGVVQCFYMRMRTLVGRINAIALVGDVDEEVTTTELDENKVLLLGKGKVMNKREIRKRKHGRKGAITLKYFFPPYYDSFRI</sequence>
<dbReference type="EMBL" id="JBBPBM010000011">
    <property type="protein sequence ID" value="KAK8563807.1"/>
    <property type="molecule type" value="Genomic_DNA"/>
</dbReference>
<dbReference type="Proteomes" id="UP001472677">
    <property type="component" value="Unassembled WGS sequence"/>
</dbReference>
<dbReference type="PANTHER" id="PTHR14927">
    <property type="entry name" value="NUCLEOLAR PROTEIN 10"/>
    <property type="match status" value="1"/>
</dbReference>
<dbReference type="PANTHER" id="PTHR14927:SF0">
    <property type="entry name" value="NUCLEOLAR PROTEIN 10"/>
    <property type="match status" value="1"/>
</dbReference>
<protein>
    <submittedName>
        <fullName evidence="1">Uncharacterized protein</fullName>
    </submittedName>
</protein>
<accession>A0ABR2ERP5</accession>
<gene>
    <name evidence="1" type="ORF">V6N12_035943</name>
</gene>
<reference evidence="1 2" key="1">
    <citation type="journal article" date="2024" name="G3 (Bethesda)">
        <title>Genome assembly of Hibiscus sabdariffa L. provides insights into metabolisms of medicinal natural products.</title>
        <authorList>
            <person name="Kim T."/>
        </authorList>
    </citation>
    <scope>NUCLEOTIDE SEQUENCE [LARGE SCALE GENOMIC DNA]</scope>
    <source>
        <strain evidence="1">TK-2024</strain>
        <tissue evidence="1">Old leaves</tissue>
    </source>
</reference>
<evidence type="ECO:0000313" key="2">
    <source>
        <dbReference type="Proteomes" id="UP001472677"/>
    </source>
</evidence>
<keyword evidence="2" id="KW-1185">Reference proteome</keyword>
<proteinExistence type="predicted"/>
<evidence type="ECO:0000313" key="1">
    <source>
        <dbReference type="EMBL" id="KAK8563807.1"/>
    </source>
</evidence>
<name>A0ABR2ERP5_9ROSI</name>
<organism evidence="1 2">
    <name type="scientific">Hibiscus sabdariffa</name>
    <name type="common">roselle</name>
    <dbReference type="NCBI Taxonomy" id="183260"/>
    <lineage>
        <taxon>Eukaryota</taxon>
        <taxon>Viridiplantae</taxon>
        <taxon>Streptophyta</taxon>
        <taxon>Embryophyta</taxon>
        <taxon>Tracheophyta</taxon>
        <taxon>Spermatophyta</taxon>
        <taxon>Magnoliopsida</taxon>
        <taxon>eudicotyledons</taxon>
        <taxon>Gunneridae</taxon>
        <taxon>Pentapetalae</taxon>
        <taxon>rosids</taxon>
        <taxon>malvids</taxon>
        <taxon>Malvales</taxon>
        <taxon>Malvaceae</taxon>
        <taxon>Malvoideae</taxon>
        <taxon>Hibiscus</taxon>
    </lineage>
</organism>
<dbReference type="InterPro" id="IPR040382">
    <property type="entry name" value="NOL10/Enp2"/>
</dbReference>